<evidence type="ECO:0000259" key="6">
    <source>
        <dbReference type="Pfam" id="PF00746"/>
    </source>
</evidence>
<dbReference type="InterPro" id="IPR013378">
    <property type="entry name" value="InlB-like_B-rpt"/>
</dbReference>
<dbReference type="AlphaFoldDB" id="A0A6C2C8J0"/>
<dbReference type="Pfam" id="PF00746">
    <property type="entry name" value="Gram_pos_anchor"/>
    <property type="match status" value="1"/>
</dbReference>
<accession>A0A6C2C8J0</accession>
<comment type="subcellular location">
    <subcellularLocation>
        <location evidence="1">Cell envelope</location>
    </subcellularLocation>
</comment>
<comment type="caution">
    <text evidence="7">The sequence shown here is derived from an EMBL/GenBank/DDBJ whole genome shotgun (WGS) entry which is preliminary data.</text>
</comment>
<sequence>HDGALVVQPTDPTNGSWAFTGWYSDAGLTTLWNFTSDTVPAGLANNTLALYAGWQTNVTYDANGGTGAPTDTANYAPNATVTVPTTVPTKAGYDFTGWLLPDGSTVVQPGGSFTATTANPILEAQWKMSAVVQIVDGNSSERIVNNTTSNSANLAESVHVDGIETKAKVLPETGEEQGETLVFAGVLTLVSAIWLMLLGKDVSEKGRD</sequence>
<evidence type="ECO:0000256" key="1">
    <source>
        <dbReference type="ARBA" id="ARBA00004196"/>
    </source>
</evidence>
<evidence type="ECO:0000256" key="3">
    <source>
        <dbReference type="ARBA" id="ARBA00022525"/>
    </source>
</evidence>
<dbReference type="EMBL" id="SDGZ01000010">
    <property type="protein sequence ID" value="TYC50237.1"/>
    <property type="molecule type" value="Genomic_DNA"/>
</dbReference>
<proteinExistence type="predicted"/>
<dbReference type="Proteomes" id="UP000371977">
    <property type="component" value="Unassembled WGS sequence"/>
</dbReference>
<dbReference type="NCBIfam" id="TIGR02543">
    <property type="entry name" value="List_Bact_rpt"/>
    <property type="match status" value="1"/>
</dbReference>
<keyword evidence="2" id="KW-0134">Cell wall</keyword>
<keyword evidence="4" id="KW-0732">Signal</keyword>
<keyword evidence="8" id="KW-1185">Reference proteome</keyword>
<evidence type="ECO:0000313" key="8">
    <source>
        <dbReference type="Proteomes" id="UP000371977"/>
    </source>
</evidence>
<dbReference type="RefSeq" id="WP_148622319.1">
    <property type="nucleotide sequence ID" value="NZ_SDGZ01000010.1"/>
</dbReference>
<protein>
    <submittedName>
        <fullName evidence="7">LPXTG cell wall anchor domain-containing protein</fullName>
    </submittedName>
</protein>
<keyword evidence="3" id="KW-0964">Secreted</keyword>
<evidence type="ECO:0000313" key="7">
    <source>
        <dbReference type="EMBL" id="TYC50237.1"/>
    </source>
</evidence>
<dbReference type="Gene3D" id="2.60.40.4270">
    <property type="entry name" value="Listeria-Bacteroides repeat domain"/>
    <property type="match status" value="2"/>
</dbReference>
<dbReference type="InterPro" id="IPR042229">
    <property type="entry name" value="Listeria/Bacterioides_rpt_sf"/>
</dbReference>
<dbReference type="OrthoDB" id="663332at2"/>
<organism evidence="7 8">
    <name type="scientific">Weissella muntiaci</name>
    <dbReference type="NCBI Taxonomy" id="2508881"/>
    <lineage>
        <taxon>Bacteria</taxon>
        <taxon>Bacillati</taxon>
        <taxon>Bacillota</taxon>
        <taxon>Bacilli</taxon>
        <taxon>Lactobacillales</taxon>
        <taxon>Lactobacillaceae</taxon>
        <taxon>Weissella</taxon>
    </lineage>
</organism>
<evidence type="ECO:0000256" key="2">
    <source>
        <dbReference type="ARBA" id="ARBA00022512"/>
    </source>
</evidence>
<feature type="domain" description="Gram-positive cocci surface proteins LPxTG" evidence="6">
    <location>
        <begin position="165"/>
        <end position="197"/>
    </location>
</feature>
<dbReference type="GO" id="GO:0030313">
    <property type="term" value="C:cell envelope"/>
    <property type="evidence" value="ECO:0007669"/>
    <property type="project" value="UniProtKB-SubCell"/>
</dbReference>
<name>A0A6C2C8J0_9LACO</name>
<reference evidence="7 8" key="1">
    <citation type="submission" date="2019-01" db="EMBL/GenBank/DDBJ databases">
        <title>Weissella sp. nov., a novel lactic acid bacterium isolated from animal feces.</title>
        <authorList>
            <person name="Wang L.-T."/>
        </authorList>
    </citation>
    <scope>NUCLEOTIDE SEQUENCE [LARGE SCALE GENOMIC DNA]</scope>
    <source>
        <strain evidence="7 8">8H-2</strain>
    </source>
</reference>
<dbReference type="NCBIfam" id="TIGR01167">
    <property type="entry name" value="LPXTG_anchor"/>
    <property type="match status" value="1"/>
</dbReference>
<evidence type="ECO:0000256" key="4">
    <source>
        <dbReference type="ARBA" id="ARBA00022729"/>
    </source>
</evidence>
<dbReference type="Pfam" id="PF09479">
    <property type="entry name" value="Flg_new"/>
    <property type="match status" value="2"/>
</dbReference>
<feature type="non-terminal residue" evidence="7">
    <location>
        <position position="1"/>
    </location>
</feature>
<gene>
    <name evidence="7" type="ORF">ESZ50_04055</name>
</gene>
<dbReference type="InterPro" id="IPR019931">
    <property type="entry name" value="LPXTG_anchor"/>
</dbReference>
<evidence type="ECO:0000256" key="5">
    <source>
        <dbReference type="ARBA" id="ARBA00023088"/>
    </source>
</evidence>
<keyword evidence="5" id="KW-0572">Peptidoglycan-anchor</keyword>